<dbReference type="EMBL" id="JAPXIC010000052">
    <property type="protein sequence ID" value="MCZ4719316.1"/>
    <property type="molecule type" value="Genomic_DNA"/>
</dbReference>
<reference evidence="3 4" key="1">
    <citation type="submission" date="2018-06" db="EMBL/GenBank/DDBJ databases">
        <authorList>
            <consortium name="Pathogen Informatics"/>
            <person name="Doyle S."/>
        </authorList>
    </citation>
    <scope>NUCLEOTIDE SEQUENCE [LARGE SCALE GENOMIC DNA]</scope>
    <source>
        <strain evidence="3 4">NCTC12000</strain>
    </source>
</reference>
<dbReference type="EMBL" id="UGOL01000001">
    <property type="protein sequence ID" value="STX80025.1"/>
    <property type="molecule type" value="Genomic_DNA"/>
</dbReference>
<dbReference type="Proteomes" id="UP000254631">
    <property type="component" value="Unassembled WGS sequence"/>
</dbReference>
<dbReference type="PROSITE" id="PS50035">
    <property type="entry name" value="PLD"/>
    <property type="match status" value="1"/>
</dbReference>
<sequence length="443" mass="50078">MLQFFEKGLQYAGENISADSYLMRKIVEAAIPSADKGTVSAEKMLGLVNPNQIEIVSGSESAYRLIVHKIKEAKKQILIQAFVWEPGTQVVKDIRNALCDIKHEVEVFLLVDQLDRLAQVFYHGEILPKKPKHDPACLGLDNLPQNIKLHIGTHVHNSIASNHNKAIWIDGDVILTGANFQQENYGPNGFHDAAMFIPGGAAEAVFYDFKAMWDKRTNKSDAPEISPIYTGQESIESYRNTNSCSVLYVTNTIRQKWALLPFYRAPLPEDPLNNAYMAAIKYAKHTIRIAVPNLNSPEIIHALADFINNRNGHVYLLMGKGFNDFRERFYGGTNQSSIDYLSSLLDEDRQNNLQVRWFHRVNDNEISIKKEVIHMKFMSIDGQVVIYGSSNLDLLSLHNSHETNIVIDNADFAQRAIEQLYLPIFETSIPVLISPKRTCFVCS</sequence>
<evidence type="ECO:0000313" key="3">
    <source>
        <dbReference type="EMBL" id="STX80025.1"/>
    </source>
</evidence>
<evidence type="ECO:0000313" key="4">
    <source>
        <dbReference type="Proteomes" id="UP000254631"/>
    </source>
</evidence>
<protein>
    <submittedName>
        <fullName evidence="3">Cardiolipin synthase</fullName>
        <ecNumber evidence="3">2.7.8.-</ecNumber>
    </submittedName>
    <submittedName>
        <fullName evidence="2">Lpg1888 family Dot/Icm type IV secretion system effector</fullName>
    </submittedName>
</protein>
<name>A0A378K8R7_LEGPN</name>
<dbReference type="GO" id="GO:0030572">
    <property type="term" value="F:phosphatidyltransferase activity"/>
    <property type="evidence" value="ECO:0007669"/>
    <property type="project" value="UniProtKB-ARBA"/>
</dbReference>
<feature type="domain" description="PLD phosphodiesterase" evidence="1">
    <location>
        <begin position="369"/>
        <end position="396"/>
    </location>
</feature>
<reference evidence="2" key="2">
    <citation type="submission" date="2022-12" db="EMBL/GenBank/DDBJ databases">
        <title>Comparative genomics of Legionella pneumophila isolates from the West Bank and Germany support molecular epidemiology of Legionnaires disease.</title>
        <authorList>
            <person name="Zayed A.R."/>
            <person name="Bitar D.M."/>
            <person name="Steinert M."/>
            <person name="Lueck C."/>
            <person name="Brettar I."/>
            <person name="Hoefle M.G."/>
            <person name="Bunk B."/>
        </authorList>
    </citation>
    <scope>NUCLEOTIDE SEQUENCE</scope>
    <source>
        <strain evidence="2">H23</strain>
    </source>
</reference>
<dbReference type="InterPro" id="IPR025202">
    <property type="entry name" value="PLD-like_dom"/>
</dbReference>
<dbReference type="InterPro" id="IPR001736">
    <property type="entry name" value="PLipase_D/transphosphatidylase"/>
</dbReference>
<dbReference type="RefSeq" id="WP_011946783.1">
    <property type="nucleotide sequence ID" value="NZ_BAZA01000027.1"/>
</dbReference>
<dbReference type="PANTHER" id="PTHR21248">
    <property type="entry name" value="CARDIOLIPIN SYNTHASE"/>
    <property type="match status" value="1"/>
</dbReference>
<dbReference type="EC" id="2.7.8.-" evidence="3"/>
<dbReference type="AlphaFoldDB" id="A0A378K8R7"/>
<evidence type="ECO:0000259" key="1">
    <source>
        <dbReference type="PROSITE" id="PS50035"/>
    </source>
</evidence>
<dbReference type="Pfam" id="PF13091">
    <property type="entry name" value="PLDc_2"/>
    <property type="match status" value="2"/>
</dbReference>
<dbReference type="GO" id="GO:0032049">
    <property type="term" value="P:cardiolipin biosynthetic process"/>
    <property type="evidence" value="ECO:0007669"/>
    <property type="project" value="UniProtKB-ARBA"/>
</dbReference>
<dbReference type="SUPFAM" id="SSF56024">
    <property type="entry name" value="Phospholipase D/nuclease"/>
    <property type="match status" value="2"/>
</dbReference>
<dbReference type="Gene3D" id="3.30.870.10">
    <property type="entry name" value="Endonuclease Chain A"/>
    <property type="match status" value="2"/>
</dbReference>
<proteinExistence type="predicted"/>
<keyword evidence="3" id="KW-0808">Transferase</keyword>
<accession>A0A378K8R7</accession>
<dbReference type="PANTHER" id="PTHR21248:SF22">
    <property type="entry name" value="PHOSPHOLIPASE D"/>
    <property type="match status" value="1"/>
</dbReference>
<evidence type="ECO:0000313" key="2">
    <source>
        <dbReference type="EMBL" id="MCZ4719316.1"/>
    </source>
</evidence>
<gene>
    <name evidence="3" type="ORF">NCTC12000_02032</name>
    <name evidence="2" type="ORF">O6C86_08825</name>
</gene>
<dbReference type="Proteomes" id="UP001071279">
    <property type="component" value="Unassembled WGS sequence"/>
</dbReference>
<organism evidence="3 4">
    <name type="scientific">Legionella pneumophila</name>
    <dbReference type="NCBI Taxonomy" id="446"/>
    <lineage>
        <taxon>Bacteria</taxon>
        <taxon>Pseudomonadati</taxon>
        <taxon>Pseudomonadota</taxon>
        <taxon>Gammaproteobacteria</taxon>
        <taxon>Legionellales</taxon>
        <taxon>Legionellaceae</taxon>
        <taxon>Legionella</taxon>
    </lineage>
</organism>
<dbReference type="SMART" id="SM00155">
    <property type="entry name" value="PLDc"/>
    <property type="match status" value="2"/>
</dbReference>